<evidence type="ECO:0000256" key="4">
    <source>
        <dbReference type="ARBA" id="ARBA00022725"/>
    </source>
</evidence>
<evidence type="ECO:0000313" key="10">
    <source>
        <dbReference type="EMBL" id="KAK9503653.1"/>
    </source>
</evidence>
<feature type="transmembrane region" description="Helical" evidence="9">
    <location>
        <begin position="171"/>
        <end position="196"/>
    </location>
</feature>
<keyword evidence="11" id="KW-1185">Reference proteome</keyword>
<evidence type="ECO:0000313" key="11">
    <source>
        <dbReference type="Proteomes" id="UP001461498"/>
    </source>
</evidence>
<evidence type="ECO:0000256" key="1">
    <source>
        <dbReference type="ARBA" id="ARBA00004141"/>
    </source>
</evidence>
<comment type="caution">
    <text evidence="10">The sequence shown here is derived from an EMBL/GenBank/DDBJ whole genome shotgun (WGS) entry which is preliminary data.</text>
</comment>
<feature type="transmembrane region" description="Helical" evidence="9">
    <location>
        <begin position="354"/>
        <end position="372"/>
    </location>
</feature>
<dbReference type="InterPro" id="IPR004117">
    <property type="entry name" value="7tm6_olfct_rcpt"/>
</dbReference>
<sequence length="380" mass="43603">MSDSYKYFTATRRLYKCAGFHLFGDKADTMKEKIPRFICAFDFVMTIPLLVIGTLLSEDLIGFTESLVITINVFNSSTKFFAILINTEKVQDTFRSLRQLIEEQLKHSESKRSILLKNKNRVDWLLKVFLSNFIVCVSAAVLNTIAENIRYPEHTRLPLKMWLPITPGTRFYLIFGFILQIFQCSVGILSFTFSYMTFIGLIVHVSSQISILIEELDNLGDKSSAEQQIVLGTWVQNHRTVIRLVKSINEIFGRVLFLEIVLSSVQSCLVVFNCSQRPLSDPKQLFFMPFLICTTIMPFTICWCGELLVTKSEQLFEAVYNCGWYKMQPKIRKDILLILLNSTSPLTLNSDETFFLNLATFLATIQTAYSYLTMLTSVDN</sequence>
<keyword evidence="3 9" id="KW-0812">Transmembrane</keyword>
<dbReference type="GO" id="GO:0005549">
    <property type="term" value="F:odorant binding"/>
    <property type="evidence" value="ECO:0007669"/>
    <property type="project" value="InterPro"/>
</dbReference>
<evidence type="ECO:0000256" key="5">
    <source>
        <dbReference type="ARBA" id="ARBA00022989"/>
    </source>
</evidence>
<keyword evidence="4 9" id="KW-0552">Olfaction</keyword>
<dbReference type="AlphaFoldDB" id="A0AAW1CXW6"/>
<evidence type="ECO:0000256" key="6">
    <source>
        <dbReference type="ARBA" id="ARBA00023136"/>
    </source>
</evidence>
<dbReference type="GO" id="GO:0007165">
    <property type="term" value="P:signal transduction"/>
    <property type="evidence" value="ECO:0007669"/>
    <property type="project" value="UniProtKB-KW"/>
</dbReference>
<dbReference type="Pfam" id="PF02949">
    <property type="entry name" value="7tm_6"/>
    <property type="match status" value="1"/>
</dbReference>
<name>A0AAW1CXW6_9HEMI</name>
<keyword evidence="5 9" id="KW-1133">Transmembrane helix</keyword>
<evidence type="ECO:0000256" key="7">
    <source>
        <dbReference type="ARBA" id="ARBA00023170"/>
    </source>
</evidence>
<evidence type="ECO:0000256" key="8">
    <source>
        <dbReference type="ARBA" id="ARBA00023224"/>
    </source>
</evidence>
<dbReference type="PANTHER" id="PTHR21137">
    <property type="entry name" value="ODORANT RECEPTOR"/>
    <property type="match status" value="1"/>
</dbReference>
<feature type="transmembrane region" description="Helical" evidence="9">
    <location>
        <begin position="251"/>
        <end position="273"/>
    </location>
</feature>
<comment type="subcellular location">
    <subcellularLocation>
        <location evidence="9">Cell membrane</location>
        <topology evidence="9">Multi-pass membrane protein</topology>
    </subcellularLocation>
    <subcellularLocation>
        <location evidence="1">Membrane</location>
        <topology evidence="1">Multi-pass membrane protein</topology>
    </subcellularLocation>
</comment>
<protein>
    <recommendedName>
        <fullName evidence="9">Odorant receptor</fullName>
    </recommendedName>
</protein>
<comment type="similarity">
    <text evidence="9">Belongs to the insect chemoreceptor superfamily. Heteromeric odorant receptor channel (TC 1.A.69) family.</text>
</comment>
<dbReference type="GO" id="GO:0004984">
    <property type="term" value="F:olfactory receptor activity"/>
    <property type="evidence" value="ECO:0007669"/>
    <property type="project" value="InterPro"/>
</dbReference>
<proteinExistence type="inferred from homology"/>
<dbReference type="Proteomes" id="UP001461498">
    <property type="component" value="Unassembled WGS sequence"/>
</dbReference>
<evidence type="ECO:0000256" key="3">
    <source>
        <dbReference type="ARBA" id="ARBA00022692"/>
    </source>
</evidence>
<keyword evidence="7 9" id="KW-0675">Receptor</keyword>
<feature type="transmembrane region" description="Helical" evidence="9">
    <location>
        <begin position="124"/>
        <end position="146"/>
    </location>
</feature>
<reference evidence="10 11" key="1">
    <citation type="submission" date="2022-12" db="EMBL/GenBank/DDBJ databases">
        <title>Chromosome-level genome assembly of true bugs.</title>
        <authorList>
            <person name="Ma L."/>
            <person name="Li H."/>
        </authorList>
    </citation>
    <scope>NUCLEOTIDE SEQUENCE [LARGE SCALE GENOMIC DNA]</scope>
    <source>
        <strain evidence="10">Lab_2022b</strain>
    </source>
</reference>
<feature type="transmembrane region" description="Helical" evidence="9">
    <location>
        <begin position="37"/>
        <end position="56"/>
    </location>
</feature>
<comment type="caution">
    <text evidence="9">Lacks conserved residue(s) required for the propagation of feature annotation.</text>
</comment>
<keyword evidence="2 9" id="KW-0716">Sensory transduction</keyword>
<dbReference type="PANTHER" id="PTHR21137:SF40">
    <property type="entry name" value="ODORANT RECEPTOR 56A"/>
    <property type="match status" value="1"/>
</dbReference>
<dbReference type="EMBL" id="JAPXFL010000007">
    <property type="protein sequence ID" value="KAK9503653.1"/>
    <property type="molecule type" value="Genomic_DNA"/>
</dbReference>
<accession>A0AAW1CXW6</accession>
<evidence type="ECO:0000256" key="9">
    <source>
        <dbReference type="RuleBase" id="RU351113"/>
    </source>
</evidence>
<keyword evidence="8 9" id="KW-0807">Transducer</keyword>
<feature type="transmembrane region" description="Helical" evidence="9">
    <location>
        <begin position="285"/>
        <end position="309"/>
    </location>
</feature>
<keyword evidence="6 9" id="KW-0472">Membrane</keyword>
<dbReference type="GO" id="GO:0005886">
    <property type="term" value="C:plasma membrane"/>
    <property type="evidence" value="ECO:0007669"/>
    <property type="project" value="UniProtKB-SubCell"/>
</dbReference>
<evidence type="ECO:0000256" key="2">
    <source>
        <dbReference type="ARBA" id="ARBA00022606"/>
    </source>
</evidence>
<organism evidence="10 11">
    <name type="scientific">Rhynocoris fuscipes</name>
    <dbReference type="NCBI Taxonomy" id="488301"/>
    <lineage>
        <taxon>Eukaryota</taxon>
        <taxon>Metazoa</taxon>
        <taxon>Ecdysozoa</taxon>
        <taxon>Arthropoda</taxon>
        <taxon>Hexapoda</taxon>
        <taxon>Insecta</taxon>
        <taxon>Pterygota</taxon>
        <taxon>Neoptera</taxon>
        <taxon>Paraneoptera</taxon>
        <taxon>Hemiptera</taxon>
        <taxon>Heteroptera</taxon>
        <taxon>Panheteroptera</taxon>
        <taxon>Cimicomorpha</taxon>
        <taxon>Reduviidae</taxon>
        <taxon>Harpactorinae</taxon>
        <taxon>Harpactorini</taxon>
        <taxon>Rhynocoris</taxon>
    </lineage>
</organism>
<gene>
    <name evidence="10" type="ORF">O3M35_010168</name>
</gene>